<reference evidence="1" key="1">
    <citation type="journal article" date="2021" name="Nat. Commun.">
        <title>Genetic determinants of endophytism in the Arabidopsis root mycobiome.</title>
        <authorList>
            <person name="Mesny F."/>
            <person name="Miyauchi S."/>
            <person name="Thiergart T."/>
            <person name="Pickel B."/>
            <person name="Atanasova L."/>
            <person name="Karlsson M."/>
            <person name="Huettel B."/>
            <person name="Barry K.W."/>
            <person name="Haridas S."/>
            <person name="Chen C."/>
            <person name="Bauer D."/>
            <person name="Andreopoulos W."/>
            <person name="Pangilinan J."/>
            <person name="LaButti K."/>
            <person name="Riley R."/>
            <person name="Lipzen A."/>
            <person name="Clum A."/>
            <person name="Drula E."/>
            <person name="Henrissat B."/>
            <person name="Kohler A."/>
            <person name="Grigoriev I.V."/>
            <person name="Martin F.M."/>
            <person name="Hacquard S."/>
        </authorList>
    </citation>
    <scope>NUCLEOTIDE SEQUENCE</scope>
    <source>
        <strain evidence="1">MPI-SDFR-AT-0117</strain>
    </source>
</reference>
<dbReference type="EMBL" id="JAGSXJ010000031">
    <property type="protein sequence ID" value="KAH6669757.1"/>
    <property type="molecule type" value="Genomic_DNA"/>
</dbReference>
<dbReference type="OrthoDB" id="5062850at2759"/>
<sequence>MKSPRSPFLEAPREIRDLIYEFYVATDDGLGFVYNFETGKVRPRSGLPIDLSLMYTCRTVATEMQGVALGQNTITFTTFYSEELSSRVAEYDSFYQEVCQLQVGSLACAETSVIATNARDEVTRDFSWFGAAYDAAMRIQPTQDIYHRDPYDIARYRAKLLLVKTGGPAPLLHFQAVLRALTLASATGQQFVDEVGNKPFRMERDALWDRPAVLGGDFIAGVGSDVQLVFGEALPLFPQDPRFDVRSS</sequence>
<gene>
    <name evidence="1" type="ORF">F5X68DRAFT_265205</name>
</gene>
<protein>
    <submittedName>
        <fullName evidence="1">Uncharacterized protein</fullName>
    </submittedName>
</protein>
<keyword evidence="2" id="KW-1185">Reference proteome</keyword>
<dbReference type="Proteomes" id="UP000770015">
    <property type="component" value="Unassembled WGS sequence"/>
</dbReference>
<dbReference type="AlphaFoldDB" id="A0A9P9A609"/>
<evidence type="ECO:0000313" key="1">
    <source>
        <dbReference type="EMBL" id="KAH6669757.1"/>
    </source>
</evidence>
<comment type="caution">
    <text evidence="1">The sequence shown here is derived from an EMBL/GenBank/DDBJ whole genome shotgun (WGS) entry which is preliminary data.</text>
</comment>
<proteinExistence type="predicted"/>
<accession>A0A9P9A609</accession>
<organism evidence="1 2">
    <name type="scientific">Plectosphaerella plurivora</name>
    <dbReference type="NCBI Taxonomy" id="936078"/>
    <lineage>
        <taxon>Eukaryota</taxon>
        <taxon>Fungi</taxon>
        <taxon>Dikarya</taxon>
        <taxon>Ascomycota</taxon>
        <taxon>Pezizomycotina</taxon>
        <taxon>Sordariomycetes</taxon>
        <taxon>Hypocreomycetidae</taxon>
        <taxon>Glomerellales</taxon>
        <taxon>Plectosphaerellaceae</taxon>
        <taxon>Plectosphaerella</taxon>
    </lineage>
</organism>
<name>A0A9P9A609_9PEZI</name>
<evidence type="ECO:0000313" key="2">
    <source>
        <dbReference type="Proteomes" id="UP000770015"/>
    </source>
</evidence>